<feature type="compositionally biased region" description="Pro residues" evidence="1">
    <location>
        <begin position="476"/>
        <end position="487"/>
    </location>
</feature>
<dbReference type="Proteomes" id="UP000815325">
    <property type="component" value="Unassembled WGS sequence"/>
</dbReference>
<feature type="region of interest" description="Disordered" evidence="1">
    <location>
        <begin position="254"/>
        <end position="323"/>
    </location>
</feature>
<feature type="compositionally biased region" description="Polar residues" evidence="1">
    <location>
        <begin position="599"/>
        <end position="611"/>
    </location>
</feature>
<feature type="compositionally biased region" description="Low complexity" evidence="1">
    <location>
        <begin position="386"/>
        <end position="404"/>
    </location>
</feature>
<evidence type="ECO:0008006" key="4">
    <source>
        <dbReference type="Google" id="ProtNLM"/>
    </source>
</evidence>
<protein>
    <recommendedName>
        <fullName evidence="4">GAE domain-containing protein</fullName>
    </recommendedName>
</protein>
<feature type="region of interest" description="Disordered" evidence="1">
    <location>
        <begin position="341"/>
        <end position="360"/>
    </location>
</feature>
<feature type="compositionally biased region" description="Polar residues" evidence="1">
    <location>
        <begin position="372"/>
        <end position="385"/>
    </location>
</feature>
<reference evidence="2" key="1">
    <citation type="submission" date="2017-08" db="EMBL/GenBank/DDBJ databases">
        <authorList>
            <person name="Polle J.E."/>
            <person name="Barry K."/>
            <person name="Cushman J."/>
            <person name="Schmutz J."/>
            <person name="Tran D."/>
            <person name="Hathwaick L.T."/>
            <person name="Yim W.C."/>
            <person name="Jenkins J."/>
            <person name="Mckie-Krisberg Z.M."/>
            <person name="Prochnik S."/>
            <person name="Lindquist E."/>
            <person name="Dockter R.B."/>
            <person name="Adam C."/>
            <person name="Molina H."/>
            <person name="Bunkerborg J."/>
            <person name="Jin E."/>
            <person name="Buchheim M."/>
            <person name="Magnuson J."/>
        </authorList>
    </citation>
    <scope>NUCLEOTIDE SEQUENCE</scope>
    <source>
        <strain evidence="2">CCAP 19/18</strain>
    </source>
</reference>
<feature type="compositionally biased region" description="Low complexity" evidence="1">
    <location>
        <begin position="491"/>
        <end position="506"/>
    </location>
</feature>
<dbReference type="EMBL" id="MU069919">
    <property type="protein sequence ID" value="KAF5831805.1"/>
    <property type="molecule type" value="Genomic_DNA"/>
</dbReference>
<organism evidence="2 3">
    <name type="scientific">Dunaliella salina</name>
    <name type="common">Green alga</name>
    <name type="synonym">Protococcus salinus</name>
    <dbReference type="NCBI Taxonomy" id="3046"/>
    <lineage>
        <taxon>Eukaryota</taxon>
        <taxon>Viridiplantae</taxon>
        <taxon>Chlorophyta</taxon>
        <taxon>core chlorophytes</taxon>
        <taxon>Chlorophyceae</taxon>
        <taxon>CS clade</taxon>
        <taxon>Chlamydomonadales</taxon>
        <taxon>Dunaliellaceae</taxon>
        <taxon>Dunaliella</taxon>
    </lineage>
</organism>
<sequence>MSDLRPQKDQAIGALKVDQTGSKIPALTSASSRFCTKREQLTDAQEAPVCSGMTSQSSSHSSGDSSASGSCLHCAAPLARNNSLLKAAVSFTGQGLPEMLGAQDKARSIPGSKAATWQTLQTWHDNKGLESMVKLELVNERSSGVVLQVAFEKPHLPRTVRFAHAPSATATPTQLGVDKALQPSSKHLFRLGKDTPVQRFLTVTFLGHAIEPGSGAHVVKRLLVYKESEGAGGAGVNRAAMDAPATDALAMDAPGETGSQDVGFGLQEPSFSCGPAPRCPSLGHTQPTTDALDPHKGRSPQGSIPAPPPHLQQPALETARDKEEFSIKDTVRALSASPHASISFAPSEHPPPGHPPHQHVEQGRAALGAVDTLNSGPWSGSNSPTSPSQCHPQQQEQQLKQVPSFPGFGVSCLQDSISLPPPPPPPQHLQQQQQYLHHHQHHHQQHLQQQARASKAVPASFAGFPDAASMLDSISLPPPPPTKPALPPSQQQPQQQQQQEQQQQQQQQEQQEEQQQQQQQQQQQEQQGRQQQQEQQQQQQQGQQQQQQGQQQQQQQRAQHLHWHQAPLHHHELPQPRHSMAAPELSLQNPNLDARSEHQPQSLKQRSRTTNLRIRASITDDAMPSLASPCCLHSCRAGAGGDTLPVMGSPCVLPTPHG</sequence>
<feature type="compositionally biased region" description="Basic residues" evidence="1">
    <location>
        <begin position="436"/>
        <end position="445"/>
    </location>
</feature>
<evidence type="ECO:0000313" key="3">
    <source>
        <dbReference type="Proteomes" id="UP000815325"/>
    </source>
</evidence>
<evidence type="ECO:0000313" key="2">
    <source>
        <dbReference type="EMBL" id="KAF5831805.1"/>
    </source>
</evidence>
<gene>
    <name evidence="2" type="ORF">DUNSADRAFT_12551</name>
</gene>
<proteinExistence type="predicted"/>
<feature type="compositionally biased region" description="Low complexity" evidence="1">
    <location>
        <begin position="51"/>
        <end position="66"/>
    </location>
</feature>
<feature type="region of interest" description="Disordered" evidence="1">
    <location>
        <begin position="371"/>
        <end position="457"/>
    </location>
</feature>
<feature type="region of interest" description="Disordered" evidence="1">
    <location>
        <begin position="469"/>
        <end position="506"/>
    </location>
</feature>
<evidence type="ECO:0000256" key="1">
    <source>
        <dbReference type="SAM" id="MobiDB-lite"/>
    </source>
</evidence>
<name>A0ABQ7GB95_DUNSA</name>
<feature type="region of interest" description="Disordered" evidence="1">
    <location>
        <begin position="592"/>
        <end position="611"/>
    </location>
</feature>
<keyword evidence="3" id="KW-1185">Reference proteome</keyword>
<comment type="caution">
    <text evidence="2">The sequence shown here is derived from an EMBL/GenBank/DDBJ whole genome shotgun (WGS) entry which is preliminary data.</text>
</comment>
<accession>A0ABQ7GB95</accession>
<feature type="region of interest" description="Disordered" evidence="1">
    <location>
        <begin position="45"/>
        <end position="66"/>
    </location>
</feature>